<proteinExistence type="predicted"/>
<name>A0A6A4HEK1_9AGAR</name>
<keyword evidence="2" id="KW-1185">Reference proteome</keyword>
<dbReference type="OrthoDB" id="341421at2759"/>
<dbReference type="EMBL" id="ML769507">
    <property type="protein sequence ID" value="KAE9396839.1"/>
    <property type="molecule type" value="Genomic_DNA"/>
</dbReference>
<dbReference type="AlphaFoldDB" id="A0A6A4HEK1"/>
<dbReference type="Proteomes" id="UP000799118">
    <property type="component" value="Unassembled WGS sequence"/>
</dbReference>
<protein>
    <submittedName>
        <fullName evidence="1">Uncharacterized protein</fullName>
    </submittedName>
</protein>
<gene>
    <name evidence="1" type="ORF">BT96DRAFT_1038612</name>
</gene>
<evidence type="ECO:0000313" key="2">
    <source>
        <dbReference type="Proteomes" id="UP000799118"/>
    </source>
</evidence>
<evidence type="ECO:0000313" key="1">
    <source>
        <dbReference type="EMBL" id="KAE9396839.1"/>
    </source>
</evidence>
<reference evidence="1" key="1">
    <citation type="journal article" date="2019" name="Environ. Microbiol.">
        <title>Fungal ecological strategies reflected in gene transcription - a case study of two litter decomposers.</title>
        <authorList>
            <person name="Barbi F."/>
            <person name="Kohler A."/>
            <person name="Barry K."/>
            <person name="Baskaran P."/>
            <person name="Daum C."/>
            <person name="Fauchery L."/>
            <person name="Ihrmark K."/>
            <person name="Kuo A."/>
            <person name="LaButti K."/>
            <person name="Lipzen A."/>
            <person name="Morin E."/>
            <person name="Grigoriev I.V."/>
            <person name="Henrissat B."/>
            <person name="Lindahl B."/>
            <person name="Martin F."/>
        </authorList>
    </citation>
    <scope>NUCLEOTIDE SEQUENCE</scope>
    <source>
        <strain evidence="1">JB14</strain>
    </source>
</reference>
<accession>A0A6A4HEK1</accession>
<sequence>MNLELRPNGVIHPEDLKLYDRGLKDNRETRKGGVLCGKTGNAERDALSARLKEEGYSKGILKGIIPCRYLGTEVGYCDGPFLHDGEAASFTRGAILKKRRNTFDQARTHPIRKQIQGDRVYCANPECMEPWTKDQLNSPLQNWSRCKFTMYINTSLPESRKKDWKRHKEEPCALIDEVVEKDDLWNCVGTQAQLRR</sequence>
<organism evidence="1 2">
    <name type="scientific">Gymnopus androsaceus JB14</name>
    <dbReference type="NCBI Taxonomy" id="1447944"/>
    <lineage>
        <taxon>Eukaryota</taxon>
        <taxon>Fungi</taxon>
        <taxon>Dikarya</taxon>
        <taxon>Basidiomycota</taxon>
        <taxon>Agaricomycotina</taxon>
        <taxon>Agaricomycetes</taxon>
        <taxon>Agaricomycetidae</taxon>
        <taxon>Agaricales</taxon>
        <taxon>Marasmiineae</taxon>
        <taxon>Omphalotaceae</taxon>
        <taxon>Gymnopus</taxon>
    </lineage>
</organism>